<organism evidence="1 2">
    <name type="scientific">Tanacetum coccineum</name>
    <dbReference type="NCBI Taxonomy" id="301880"/>
    <lineage>
        <taxon>Eukaryota</taxon>
        <taxon>Viridiplantae</taxon>
        <taxon>Streptophyta</taxon>
        <taxon>Embryophyta</taxon>
        <taxon>Tracheophyta</taxon>
        <taxon>Spermatophyta</taxon>
        <taxon>Magnoliopsida</taxon>
        <taxon>eudicotyledons</taxon>
        <taxon>Gunneridae</taxon>
        <taxon>Pentapetalae</taxon>
        <taxon>asterids</taxon>
        <taxon>campanulids</taxon>
        <taxon>Asterales</taxon>
        <taxon>Asteraceae</taxon>
        <taxon>Asteroideae</taxon>
        <taxon>Anthemideae</taxon>
        <taxon>Anthemidinae</taxon>
        <taxon>Tanacetum</taxon>
    </lineage>
</organism>
<reference evidence="1" key="2">
    <citation type="submission" date="2022-01" db="EMBL/GenBank/DDBJ databases">
        <authorList>
            <person name="Yamashiro T."/>
            <person name="Shiraishi A."/>
            <person name="Satake H."/>
            <person name="Nakayama K."/>
        </authorList>
    </citation>
    <scope>NUCLEOTIDE SEQUENCE</scope>
</reference>
<accession>A0ABQ5FCX6</accession>
<dbReference type="InterPro" id="IPR043502">
    <property type="entry name" value="DNA/RNA_pol_sf"/>
</dbReference>
<comment type="caution">
    <text evidence="1">The sequence shown here is derived from an EMBL/GenBank/DDBJ whole genome shotgun (WGS) entry which is preliminary data.</text>
</comment>
<evidence type="ECO:0000313" key="2">
    <source>
        <dbReference type="Proteomes" id="UP001151760"/>
    </source>
</evidence>
<dbReference type="Proteomes" id="UP001151760">
    <property type="component" value="Unassembled WGS sequence"/>
</dbReference>
<dbReference type="PROSITE" id="PS00141">
    <property type="entry name" value="ASP_PROTEASE"/>
    <property type="match status" value="1"/>
</dbReference>
<reference evidence="1" key="1">
    <citation type="journal article" date="2022" name="Int. J. Mol. Sci.">
        <title>Draft Genome of Tanacetum Coccineum: Genomic Comparison of Closely Related Tanacetum-Family Plants.</title>
        <authorList>
            <person name="Yamashiro T."/>
            <person name="Shiraishi A."/>
            <person name="Nakayama K."/>
            <person name="Satake H."/>
        </authorList>
    </citation>
    <scope>NUCLEOTIDE SEQUENCE</scope>
</reference>
<keyword evidence="1" id="KW-0548">Nucleotidyltransferase</keyword>
<dbReference type="Pfam" id="PF08284">
    <property type="entry name" value="RVP_2"/>
    <property type="match status" value="1"/>
</dbReference>
<protein>
    <submittedName>
        <fullName evidence="1">Reverse transcriptase domain-containing protein</fullName>
    </submittedName>
</protein>
<name>A0ABQ5FCX6_9ASTR</name>
<dbReference type="GO" id="GO:0003964">
    <property type="term" value="F:RNA-directed DNA polymerase activity"/>
    <property type="evidence" value="ECO:0007669"/>
    <property type="project" value="UniProtKB-KW"/>
</dbReference>
<dbReference type="EMBL" id="BQNB010017258">
    <property type="protein sequence ID" value="GJT61097.1"/>
    <property type="molecule type" value="Genomic_DNA"/>
</dbReference>
<gene>
    <name evidence="1" type="ORF">Tco_1004630</name>
</gene>
<dbReference type="InterPro" id="IPR001969">
    <property type="entry name" value="Aspartic_peptidase_AS"/>
</dbReference>
<keyword evidence="1" id="KW-0808">Transferase</keyword>
<keyword evidence="1" id="KW-0695">RNA-directed DNA polymerase</keyword>
<dbReference type="PANTHER" id="PTHR15503:SF45">
    <property type="entry name" value="RNA-DIRECTED DNA POLYMERASE HOMOLOG"/>
    <property type="match status" value="1"/>
</dbReference>
<proteinExistence type="predicted"/>
<dbReference type="Gene3D" id="3.10.10.10">
    <property type="entry name" value="HIV Type 1 Reverse Transcriptase, subunit A, domain 1"/>
    <property type="match status" value="1"/>
</dbReference>
<keyword evidence="2" id="KW-1185">Reference proteome</keyword>
<sequence>MWHEPILQGLGKRNRTEDLNLCALNETITMTGNVLPSAPTARGLAIRPRTGYFKNNCPKLKNKNQGNQVGNGNAMARAYCVGTAGTNSNSNVVTGTFLLNNSDASILFDTGADRSFMSTTFSSLIDIIPTIPDHSYDIELADVFPEDLPGIPPTRQVEFQIDLVPGATPVAWAPYRLAPFEMQKLSDQLQELSEKGFIRPSSSP</sequence>
<dbReference type="InterPro" id="IPR032567">
    <property type="entry name" value="RTL1-rel"/>
</dbReference>
<dbReference type="PANTHER" id="PTHR15503">
    <property type="entry name" value="LDOC1 RELATED"/>
    <property type="match status" value="1"/>
</dbReference>
<evidence type="ECO:0000313" key="1">
    <source>
        <dbReference type="EMBL" id="GJT61097.1"/>
    </source>
</evidence>
<dbReference type="SUPFAM" id="SSF56672">
    <property type="entry name" value="DNA/RNA polymerases"/>
    <property type="match status" value="1"/>
</dbReference>